<dbReference type="GO" id="GO:0008820">
    <property type="term" value="F:cobinamide phosphate guanylyltransferase activity"/>
    <property type="evidence" value="ECO:0007669"/>
    <property type="project" value="UniProtKB-UniRule"/>
</dbReference>
<keyword evidence="11 14" id="KW-0418">Kinase</keyword>
<evidence type="ECO:0000256" key="2">
    <source>
        <dbReference type="ARBA" id="ARBA00000711"/>
    </source>
</evidence>
<dbReference type="NCBIfam" id="NF004469">
    <property type="entry name" value="PRK05800.1"/>
    <property type="match status" value="1"/>
</dbReference>
<dbReference type="RefSeq" id="WP_009151508.1">
    <property type="nucleotide sequence ID" value="NZ_CP121471.1"/>
</dbReference>
<dbReference type="GO" id="GO:0005524">
    <property type="term" value="F:ATP binding"/>
    <property type="evidence" value="ECO:0007669"/>
    <property type="project" value="UniProtKB-UniRule"/>
</dbReference>
<evidence type="ECO:0000256" key="4">
    <source>
        <dbReference type="ARBA" id="ARBA00003889"/>
    </source>
</evidence>
<evidence type="ECO:0000256" key="11">
    <source>
        <dbReference type="ARBA" id="ARBA00022777"/>
    </source>
</evidence>
<feature type="binding site" evidence="16">
    <location>
        <begin position="35"/>
        <end position="37"/>
    </location>
    <ligand>
        <name>GTP</name>
        <dbReference type="ChEBI" id="CHEBI:37565"/>
    </ligand>
</feature>
<evidence type="ECO:0000256" key="5">
    <source>
        <dbReference type="ARBA" id="ARBA00004692"/>
    </source>
</evidence>
<dbReference type="STRING" id="631362.Thi970DRAFT_04792"/>
<dbReference type="GO" id="GO:0005525">
    <property type="term" value="F:GTP binding"/>
    <property type="evidence" value="ECO:0007669"/>
    <property type="project" value="UniProtKB-UniRule"/>
</dbReference>
<dbReference type="AlphaFoldDB" id="H8Z3V3"/>
<dbReference type="PANTHER" id="PTHR34848:SF1">
    <property type="entry name" value="BIFUNCTIONAL ADENOSYLCOBALAMIN BIOSYNTHESIS PROTEIN COBU"/>
    <property type="match status" value="1"/>
</dbReference>
<keyword evidence="10 14" id="KW-0547">Nucleotide-binding</keyword>
<feature type="binding site" evidence="16">
    <location>
        <begin position="10"/>
        <end position="17"/>
    </location>
    <ligand>
        <name>GTP</name>
        <dbReference type="ChEBI" id="CHEBI:37565"/>
    </ligand>
</feature>
<evidence type="ECO:0000256" key="7">
    <source>
        <dbReference type="ARBA" id="ARBA00007490"/>
    </source>
</evidence>
<comment type="pathway">
    <text evidence="5 14">Cofactor biosynthesis; adenosylcobalamin biosynthesis; adenosylcobalamin from cob(II)yrinate a,c-diamide: step 6/7.</text>
</comment>
<comment type="catalytic activity">
    <reaction evidence="3">
        <text>adenosylcob(III)inamide + GTP = adenosylcob(III)inamide phosphate + GDP + H(+)</text>
        <dbReference type="Rhea" id="RHEA:15765"/>
        <dbReference type="ChEBI" id="CHEBI:2480"/>
        <dbReference type="ChEBI" id="CHEBI:15378"/>
        <dbReference type="ChEBI" id="CHEBI:37565"/>
        <dbReference type="ChEBI" id="CHEBI:58189"/>
        <dbReference type="ChEBI" id="CHEBI:58502"/>
        <dbReference type="EC" id="2.7.1.156"/>
    </reaction>
</comment>
<comment type="catalytic activity">
    <reaction evidence="1 14">
        <text>adenosylcob(III)inamide + ATP = adenosylcob(III)inamide phosphate + ADP + H(+)</text>
        <dbReference type="Rhea" id="RHEA:15769"/>
        <dbReference type="ChEBI" id="CHEBI:2480"/>
        <dbReference type="ChEBI" id="CHEBI:15378"/>
        <dbReference type="ChEBI" id="CHEBI:30616"/>
        <dbReference type="ChEBI" id="CHEBI:58502"/>
        <dbReference type="ChEBI" id="CHEBI:456216"/>
        <dbReference type="EC" id="2.7.1.156"/>
    </reaction>
</comment>
<dbReference type="GO" id="GO:0043752">
    <property type="term" value="F:adenosylcobinamide kinase activity"/>
    <property type="evidence" value="ECO:0007669"/>
    <property type="project" value="UniProtKB-EC"/>
</dbReference>
<feature type="active site" description="GMP-histidine intermediate" evidence="15">
    <location>
        <position position="52"/>
    </location>
</feature>
<keyword evidence="13 14" id="KW-0342">GTP-binding</keyword>
<reference evidence="18" key="1">
    <citation type="submission" date="2011-06" db="EMBL/GenBank/DDBJ databases">
        <authorList>
            <consortium name="US DOE Joint Genome Institute (JGI-PGF)"/>
            <person name="Lucas S."/>
            <person name="Han J."/>
            <person name="Lapidus A."/>
            <person name="Cheng J.-F."/>
            <person name="Goodwin L."/>
            <person name="Pitluck S."/>
            <person name="Peters L."/>
            <person name="Land M.L."/>
            <person name="Hauser L."/>
            <person name="Vogl K."/>
            <person name="Liu Z."/>
            <person name="Overmann J."/>
            <person name="Frigaard N.-U."/>
            <person name="Bryant D.A."/>
            <person name="Woyke T.J."/>
        </authorList>
    </citation>
    <scope>NUCLEOTIDE SEQUENCE [LARGE SCALE GENOMIC DNA]</scope>
    <source>
        <strain evidence="18">970</strain>
    </source>
</reference>
<evidence type="ECO:0000256" key="13">
    <source>
        <dbReference type="ARBA" id="ARBA00023134"/>
    </source>
</evidence>
<dbReference type="eggNOG" id="COG2087">
    <property type="taxonomic scope" value="Bacteria"/>
</dbReference>
<evidence type="ECO:0000256" key="12">
    <source>
        <dbReference type="ARBA" id="ARBA00022840"/>
    </source>
</evidence>
<dbReference type="UniPathway" id="UPA00148">
    <property type="reaction ID" value="UER00236"/>
</dbReference>
<name>H8Z3V3_9GAMM</name>
<organism evidence="17 18">
    <name type="scientific">Thiorhodovibrio frisius</name>
    <dbReference type="NCBI Taxonomy" id="631362"/>
    <lineage>
        <taxon>Bacteria</taxon>
        <taxon>Pseudomonadati</taxon>
        <taxon>Pseudomonadota</taxon>
        <taxon>Gammaproteobacteria</taxon>
        <taxon>Chromatiales</taxon>
        <taxon>Chromatiaceae</taxon>
        <taxon>Thiorhodovibrio</taxon>
    </lineage>
</organism>
<dbReference type="EMBL" id="JH603170">
    <property type="protein sequence ID" value="EIC21105.1"/>
    <property type="molecule type" value="Genomic_DNA"/>
</dbReference>
<accession>H8Z3V3</accession>
<dbReference type="PANTHER" id="PTHR34848">
    <property type="match status" value="1"/>
</dbReference>
<keyword evidence="17" id="KW-0548">Nucleotidyltransferase</keyword>
<evidence type="ECO:0000256" key="6">
    <source>
        <dbReference type="ARBA" id="ARBA00005159"/>
    </source>
</evidence>
<feature type="binding site" evidence="16">
    <location>
        <begin position="53"/>
        <end position="56"/>
    </location>
    <ligand>
        <name>GTP</name>
        <dbReference type="ChEBI" id="CHEBI:37565"/>
    </ligand>
</feature>
<evidence type="ECO:0000256" key="14">
    <source>
        <dbReference type="PIRNR" id="PIRNR006135"/>
    </source>
</evidence>
<evidence type="ECO:0000256" key="3">
    <source>
        <dbReference type="ARBA" id="ARBA00001522"/>
    </source>
</evidence>
<keyword evidence="18" id="KW-1185">Reference proteome</keyword>
<evidence type="ECO:0000256" key="9">
    <source>
        <dbReference type="ARBA" id="ARBA00022679"/>
    </source>
</evidence>
<dbReference type="Proteomes" id="UP000002964">
    <property type="component" value="Unassembled WGS sequence"/>
</dbReference>
<comment type="function">
    <text evidence="4 14">Catalyzes ATP-dependent phosphorylation of adenosylcobinamide and addition of GMP to adenosylcobinamide phosphate.</text>
</comment>
<evidence type="ECO:0000256" key="10">
    <source>
        <dbReference type="ARBA" id="ARBA00022741"/>
    </source>
</evidence>
<evidence type="ECO:0000256" key="15">
    <source>
        <dbReference type="PIRSR" id="PIRSR006135-1"/>
    </source>
</evidence>
<proteinExistence type="inferred from homology"/>
<feature type="binding site" evidence="16">
    <location>
        <position position="86"/>
    </location>
    <ligand>
        <name>GTP</name>
        <dbReference type="ChEBI" id="CHEBI:37565"/>
    </ligand>
</feature>
<dbReference type="InterPro" id="IPR003203">
    <property type="entry name" value="CobU/CobP"/>
</dbReference>
<comment type="pathway">
    <text evidence="6 14">Cofactor biosynthesis; adenosylcobalamin biosynthesis; adenosylcobalamin from cob(II)yrinate a,c-diamide: step 5/7.</text>
</comment>
<reference evidence="17 18" key="2">
    <citation type="submission" date="2011-11" db="EMBL/GenBank/DDBJ databases">
        <authorList>
            <consortium name="US DOE Joint Genome Institute"/>
            <person name="Lucas S."/>
            <person name="Han J."/>
            <person name="Lapidus A."/>
            <person name="Cheng J.-F."/>
            <person name="Goodwin L."/>
            <person name="Pitluck S."/>
            <person name="Peters L."/>
            <person name="Ovchinnikova G."/>
            <person name="Zhang X."/>
            <person name="Detter J.C."/>
            <person name="Han C."/>
            <person name="Tapia R."/>
            <person name="Land M."/>
            <person name="Hauser L."/>
            <person name="Kyrpides N."/>
            <person name="Ivanova N."/>
            <person name="Pagani I."/>
            <person name="Vogl K."/>
            <person name="Liu Z."/>
            <person name="Overmann J."/>
            <person name="Frigaard N.-U."/>
            <person name="Bryant D."/>
            <person name="Woyke T."/>
        </authorList>
    </citation>
    <scope>NUCLEOTIDE SEQUENCE [LARGE SCALE GENOMIC DNA]</scope>
    <source>
        <strain evidence="17 18">970</strain>
    </source>
</reference>
<dbReference type="Gene3D" id="3.40.50.300">
    <property type="entry name" value="P-loop containing nucleotide triphosphate hydrolases"/>
    <property type="match status" value="1"/>
</dbReference>
<dbReference type="Pfam" id="PF02283">
    <property type="entry name" value="CobU"/>
    <property type="match status" value="1"/>
</dbReference>
<dbReference type="EC" id="2.7.7.62" evidence="14"/>
<dbReference type="SUPFAM" id="SSF52540">
    <property type="entry name" value="P-loop containing nucleoside triphosphate hydrolases"/>
    <property type="match status" value="1"/>
</dbReference>
<evidence type="ECO:0000313" key="18">
    <source>
        <dbReference type="Proteomes" id="UP000002964"/>
    </source>
</evidence>
<sequence>MTAERLLILGGVRSGKSRLAERLARASGWPVTYLATATPGEDAEMRARVKAHRDRRPADWALIEEPLHLAAALRAASAPERSVLVECLTLWLANLLWAEDEPLLQRELADLRALLPSLPGQVIFVGNETNQGIIPVDALARRYCDLAGELHQDIARQCQRALLCVAGLPLVLKGPPLAGMLAE</sequence>
<protein>
    <recommendedName>
        <fullName evidence="14">Bifunctional adenosylcobalamin biosynthesis protein</fullName>
        <ecNumber evidence="14">2.7.1.156</ecNumber>
        <ecNumber evidence="14">2.7.7.62</ecNumber>
    </recommendedName>
</protein>
<comment type="catalytic activity">
    <reaction evidence="2 14">
        <text>adenosylcob(III)inamide phosphate + GTP + H(+) = adenosylcob(III)inamide-GDP + diphosphate</text>
        <dbReference type="Rhea" id="RHEA:22712"/>
        <dbReference type="ChEBI" id="CHEBI:15378"/>
        <dbReference type="ChEBI" id="CHEBI:33019"/>
        <dbReference type="ChEBI" id="CHEBI:37565"/>
        <dbReference type="ChEBI" id="CHEBI:58502"/>
        <dbReference type="ChEBI" id="CHEBI:60487"/>
        <dbReference type="EC" id="2.7.7.62"/>
    </reaction>
</comment>
<evidence type="ECO:0000256" key="1">
    <source>
        <dbReference type="ARBA" id="ARBA00000312"/>
    </source>
</evidence>
<evidence type="ECO:0000256" key="16">
    <source>
        <dbReference type="PIRSR" id="PIRSR006135-2"/>
    </source>
</evidence>
<dbReference type="OrthoDB" id="9788370at2"/>
<dbReference type="CDD" id="cd00544">
    <property type="entry name" value="CobU"/>
    <property type="match status" value="1"/>
</dbReference>
<dbReference type="EC" id="2.7.1.156" evidence="14"/>
<dbReference type="InterPro" id="IPR027417">
    <property type="entry name" value="P-loop_NTPase"/>
</dbReference>
<evidence type="ECO:0000313" key="17">
    <source>
        <dbReference type="EMBL" id="EIC21105.1"/>
    </source>
</evidence>
<comment type="similarity">
    <text evidence="7 14">Belongs to the CobU/CobP family.</text>
</comment>
<keyword evidence="12 14" id="KW-0067">ATP-binding</keyword>
<dbReference type="GO" id="GO:0009236">
    <property type="term" value="P:cobalamin biosynthetic process"/>
    <property type="evidence" value="ECO:0007669"/>
    <property type="project" value="UniProtKB-UniRule"/>
</dbReference>
<feature type="binding site" evidence="16">
    <location>
        <position position="64"/>
    </location>
    <ligand>
        <name>GTP</name>
        <dbReference type="ChEBI" id="CHEBI:37565"/>
    </ligand>
</feature>
<keyword evidence="8 14" id="KW-0169">Cobalamin biosynthesis</keyword>
<gene>
    <name evidence="17" type="ORF">Thi970DRAFT_04792</name>
</gene>
<evidence type="ECO:0000256" key="8">
    <source>
        <dbReference type="ARBA" id="ARBA00022573"/>
    </source>
</evidence>
<keyword evidence="9 14" id="KW-0808">Transferase</keyword>
<dbReference type="PIRSF" id="PIRSF006135">
    <property type="entry name" value="CobU"/>
    <property type="match status" value="1"/>
</dbReference>
<dbReference type="HOGENOM" id="CLU_094161_0_1_6"/>